<dbReference type="EMBL" id="SJPJ01000001">
    <property type="protein sequence ID" value="TWT84253.1"/>
    <property type="molecule type" value="Genomic_DNA"/>
</dbReference>
<gene>
    <name evidence="2" type="ORF">CA13_57290</name>
</gene>
<organism evidence="2 3">
    <name type="scientific">Novipirellula herctigrandis</name>
    <dbReference type="NCBI Taxonomy" id="2527986"/>
    <lineage>
        <taxon>Bacteria</taxon>
        <taxon>Pseudomonadati</taxon>
        <taxon>Planctomycetota</taxon>
        <taxon>Planctomycetia</taxon>
        <taxon>Pirellulales</taxon>
        <taxon>Pirellulaceae</taxon>
        <taxon>Novipirellula</taxon>
    </lineage>
</organism>
<evidence type="ECO:0000259" key="1">
    <source>
        <dbReference type="Pfam" id="PF13580"/>
    </source>
</evidence>
<dbReference type="InterPro" id="IPR046348">
    <property type="entry name" value="SIS_dom_sf"/>
</dbReference>
<evidence type="ECO:0000313" key="2">
    <source>
        <dbReference type="EMBL" id="TWT84253.1"/>
    </source>
</evidence>
<reference evidence="2 3" key="1">
    <citation type="submission" date="2019-02" db="EMBL/GenBank/DDBJ databases">
        <title>Deep-cultivation of Planctomycetes and their phenomic and genomic characterization uncovers novel biology.</title>
        <authorList>
            <person name="Wiegand S."/>
            <person name="Jogler M."/>
            <person name="Boedeker C."/>
            <person name="Pinto D."/>
            <person name="Vollmers J."/>
            <person name="Rivas-Marin E."/>
            <person name="Kohn T."/>
            <person name="Peeters S.H."/>
            <person name="Heuer A."/>
            <person name="Rast P."/>
            <person name="Oberbeckmann S."/>
            <person name="Bunk B."/>
            <person name="Jeske O."/>
            <person name="Meyerdierks A."/>
            <person name="Storesund J.E."/>
            <person name="Kallscheuer N."/>
            <person name="Luecker S."/>
            <person name="Lage O.M."/>
            <person name="Pohl T."/>
            <person name="Merkel B.J."/>
            <person name="Hornburger P."/>
            <person name="Mueller R.-W."/>
            <person name="Bruemmer F."/>
            <person name="Labrenz M."/>
            <person name="Spormann A.M."/>
            <person name="Op Den Camp H."/>
            <person name="Overmann J."/>
            <person name="Amann R."/>
            <person name="Jetten M.S.M."/>
            <person name="Mascher T."/>
            <person name="Medema M.H."/>
            <person name="Devos D.P."/>
            <person name="Kaster A.-K."/>
            <person name="Ovreas L."/>
            <person name="Rohde M."/>
            <person name="Galperin M.Y."/>
            <person name="Jogler C."/>
        </authorList>
    </citation>
    <scope>NUCLEOTIDE SEQUENCE [LARGE SCALE GENOMIC DNA]</scope>
    <source>
        <strain evidence="2 3">CA13</strain>
    </source>
</reference>
<proteinExistence type="predicted"/>
<dbReference type="NCBIfam" id="NF002805">
    <property type="entry name" value="PRK02947.1"/>
    <property type="match status" value="1"/>
</dbReference>
<dbReference type="SUPFAM" id="SSF53697">
    <property type="entry name" value="SIS domain"/>
    <property type="match status" value="1"/>
</dbReference>
<dbReference type="GO" id="GO:1901135">
    <property type="term" value="P:carbohydrate derivative metabolic process"/>
    <property type="evidence" value="ECO:0007669"/>
    <property type="project" value="InterPro"/>
</dbReference>
<dbReference type="InterPro" id="IPR001347">
    <property type="entry name" value="SIS_dom"/>
</dbReference>
<protein>
    <recommendedName>
        <fullName evidence="1">SIS domain-containing protein</fullName>
    </recommendedName>
</protein>
<feature type="domain" description="SIS" evidence="1">
    <location>
        <begin position="19"/>
        <end position="137"/>
    </location>
</feature>
<comment type="caution">
    <text evidence="2">The sequence shown here is derived from an EMBL/GenBank/DDBJ whole genome shotgun (WGS) entry which is preliminary data.</text>
</comment>
<name>A0A5C5ZCF2_9BACT</name>
<dbReference type="AlphaFoldDB" id="A0A5C5ZCF2"/>
<accession>A0A5C5ZCF2</accession>
<dbReference type="OrthoDB" id="9805185at2"/>
<dbReference type="GO" id="GO:0097367">
    <property type="term" value="F:carbohydrate derivative binding"/>
    <property type="evidence" value="ECO:0007669"/>
    <property type="project" value="InterPro"/>
</dbReference>
<dbReference type="Proteomes" id="UP000315010">
    <property type="component" value="Unassembled WGS sequence"/>
</dbReference>
<evidence type="ECO:0000313" key="3">
    <source>
        <dbReference type="Proteomes" id="UP000315010"/>
    </source>
</evidence>
<dbReference type="Gene3D" id="3.40.50.10490">
    <property type="entry name" value="Glucose-6-phosphate isomerase like protein, domain 1"/>
    <property type="match status" value="1"/>
</dbReference>
<sequence length="272" mass="29862">MNQNPLTFPSQLDRVRDGVMAQQETLRQVASHYADAIQNDGLIHVYANGHSRVSVEEMVVRMGALTGFHPVLSHSLANFTDVVGSDGLRVAQSIEKCEGLGAVLLDEIDVGEHDVFIAISATGQTQAAVDFALEASRRYPSHPLVCFASLEQASQSQPKHSSGKTLYHVANEHQPGYFLDNCMPMGDLSTTIDGQTGQYAVCPLSSIGSLTLVQSLNELTLRELDSRGYKHTVLQNMHLGGYGVNYDQWLADQRRRYSKAMYNPNAVKPQKS</sequence>
<keyword evidence="3" id="KW-1185">Reference proteome</keyword>
<dbReference type="RefSeq" id="WP_146401889.1">
    <property type="nucleotide sequence ID" value="NZ_SJPJ01000001.1"/>
</dbReference>
<dbReference type="Pfam" id="PF13580">
    <property type="entry name" value="SIS_2"/>
    <property type="match status" value="1"/>
</dbReference>